<dbReference type="Proteomes" id="UP000306420">
    <property type="component" value="Unassembled WGS sequence"/>
</dbReference>
<accession>A0A5R9DXZ9</accession>
<dbReference type="SUPFAM" id="SSF52096">
    <property type="entry name" value="ClpP/crotonase"/>
    <property type="match status" value="1"/>
</dbReference>
<keyword evidence="3" id="KW-0413">Isomerase</keyword>
<dbReference type="InterPro" id="IPR018376">
    <property type="entry name" value="Enoyl-CoA_hyd/isom_CS"/>
</dbReference>
<dbReference type="PANTHER" id="PTHR43459">
    <property type="entry name" value="ENOYL-COA HYDRATASE"/>
    <property type="match status" value="1"/>
</dbReference>
<dbReference type="InterPro" id="IPR014748">
    <property type="entry name" value="Enoyl-CoA_hydra_C"/>
</dbReference>
<dbReference type="AlphaFoldDB" id="A0A5R9DXZ9"/>
<organism evidence="3 4">
    <name type="scientific">Ruoffia tabacinasalis</name>
    <dbReference type="NCBI Taxonomy" id="87458"/>
    <lineage>
        <taxon>Bacteria</taxon>
        <taxon>Bacillati</taxon>
        <taxon>Bacillota</taxon>
        <taxon>Bacilli</taxon>
        <taxon>Lactobacillales</taxon>
        <taxon>Aerococcaceae</taxon>
        <taxon>Ruoffia</taxon>
    </lineage>
</organism>
<comment type="caution">
    <text evidence="3">The sequence shown here is derived from an EMBL/GenBank/DDBJ whole genome shotgun (WGS) entry which is preliminary data.</text>
</comment>
<dbReference type="GO" id="GO:0016853">
    <property type="term" value="F:isomerase activity"/>
    <property type="evidence" value="ECO:0007669"/>
    <property type="project" value="UniProtKB-KW"/>
</dbReference>
<dbReference type="PANTHER" id="PTHR43459:SF1">
    <property type="entry name" value="EG:BACN32G11.4 PROTEIN"/>
    <property type="match status" value="1"/>
</dbReference>
<dbReference type="InterPro" id="IPR001753">
    <property type="entry name" value="Enoyl-CoA_hydra/iso"/>
</dbReference>
<evidence type="ECO:0000256" key="2">
    <source>
        <dbReference type="RuleBase" id="RU003707"/>
    </source>
</evidence>
<dbReference type="EMBL" id="VBSP01000042">
    <property type="protein sequence ID" value="TLQ39959.1"/>
    <property type="molecule type" value="Genomic_DNA"/>
</dbReference>
<dbReference type="OrthoDB" id="9775794at2"/>
<dbReference type="Pfam" id="PF00378">
    <property type="entry name" value="ECH_1"/>
    <property type="match status" value="1"/>
</dbReference>
<evidence type="ECO:0000313" key="3">
    <source>
        <dbReference type="EMBL" id="TLQ39959.1"/>
    </source>
</evidence>
<dbReference type="PROSITE" id="PS00166">
    <property type="entry name" value="ENOYL_COA_HYDRATASE"/>
    <property type="match status" value="1"/>
</dbReference>
<evidence type="ECO:0000313" key="4">
    <source>
        <dbReference type="Proteomes" id="UP000306420"/>
    </source>
</evidence>
<sequence>MYQTILYTIENQVATVTINREEYGNAFSETTYQEIIDVMADIDQNPEVKAVILTGAGKYFCAGGDVKYFQHLIDTGQGIPEDGVLKTGEMVRSIRQNSKPVIAAINGVAAGAGLGLALSCDFIVMGTQSRLLTAFINMAFPGDTGLMYNLQQALGSYRTMKHIMLNEPIDAELAVEYGLAYSKVADEDLLDEAQALAQKLAHGPTQTIAHQKALLASILYPQMDDTNLLEAKYMRASSLSDDHSEAVAAFLSKRQPKFKGN</sequence>
<dbReference type="Gene3D" id="3.90.226.10">
    <property type="entry name" value="2-enoyl-CoA Hydratase, Chain A, domain 1"/>
    <property type="match status" value="1"/>
</dbReference>
<dbReference type="Gene3D" id="1.10.12.10">
    <property type="entry name" value="Lyase 2-enoyl-coa Hydratase, Chain A, domain 2"/>
    <property type="match status" value="1"/>
</dbReference>
<dbReference type="InterPro" id="IPR029045">
    <property type="entry name" value="ClpP/crotonase-like_dom_sf"/>
</dbReference>
<reference evidence="3 4" key="1">
    <citation type="submission" date="2019-05" db="EMBL/GenBank/DDBJ databases">
        <title>The metagenome of a microbial culture collection derived from dairy environment covers the genomic content of the human microbiome.</title>
        <authorList>
            <person name="Roder T."/>
            <person name="Wuthrich D."/>
            <person name="Sattari Z."/>
            <person name="Von Ah U."/>
            <person name="Bar C."/>
            <person name="Ronchi F."/>
            <person name="Macpherson A.J."/>
            <person name="Ganal-Vonarburg S.C."/>
            <person name="Bruggmann R."/>
            <person name="Vergeres G."/>
        </authorList>
    </citation>
    <scope>NUCLEOTIDE SEQUENCE [LARGE SCALE GENOMIC DNA]</scope>
    <source>
        <strain evidence="3 4">FAM 24227</strain>
    </source>
</reference>
<dbReference type="CDD" id="cd06558">
    <property type="entry name" value="crotonase-like"/>
    <property type="match status" value="1"/>
</dbReference>
<gene>
    <name evidence="3" type="ORF">FEZ33_09785</name>
</gene>
<proteinExistence type="inferred from homology"/>
<protein>
    <submittedName>
        <fullName evidence="3">Enoyl-CoA hydratase/isomerase family protein</fullName>
    </submittedName>
</protein>
<name>A0A5R9DXZ9_9LACT</name>
<dbReference type="RefSeq" id="WP_138405205.1">
    <property type="nucleotide sequence ID" value="NZ_VBSP01000042.1"/>
</dbReference>
<evidence type="ECO:0000256" key="1">
    <source>
        <dbReference type="ARBA" id="ARBA00005254"/>
    </source>
</evidence>
<comment type="similarity">
    <text evidence="1 2">Belongs to the enoyl-CoA hydratase/isomerase family.</text>
</comment>